<name>A0A4V6Y7X7_SETVI</name>
<evidence type="ECO:0000313" key="1">
    <source>
        <dbReference type="EMBL" id="TKW00506.1"/>
    </source>
</evidence>
<reference evidence="1" key="1">
    <citation type="submission" date="2019-03" db="EMBL/GenBank/DDBJ databases">
        <title>WGS assembly of Setaria viridis.</title>
        <authorList>
            <person name="Huang P."/>
            <person name="Jenkins J."/>
            <person name="Grimwood J."/>
            <person name="Barry K."/>
            <person name="Healey A."/>
            <person name="Mamidi S."/>
            <person name="Sreedasyam A."/>
            <person name="Shu S."/>
            <person name="Feldman M."/>
            <person name="Wu J."/>
            <person name="Yu Y."/>
            <person name="Chen C."/>
            <person name="Johnson J."/>
            <person name="Rokhsar D."/>
            <person name="Baxter I."/>
            <person name="Schmutz J."/>
            <person name="Brutnell T."/>
            <person name="Kellogg E."/>
        </authorList>
    </citation>
    <scope>NUCLEOTIDE SEQUENCE [LARGE SCALE GENOMIC DNA]</scope>
</reference>
<proteinExistence type="predicted"/>
<sequence>MSSLLFVTLTRWARAHTTSRTLPQSKSIAILNPNRSPSLILKTLAWKQRRQVRRRSWARLLQATSRGRSRFQAPADHACRLACPVPTTRRSACPRPEQRTRTFGEAVAGRRKNEMFKGAAESNGNTTRRKGHHRYDICGGFGHH</sequence>
<dbReference type="Proteomes" id="UP000298652">
    <property type="component" value="Chromosome 8"/>
</dbReference>
<gene>
    <name evidence="1" type="ORF">SEVIR_8G113300v2</name>
</gene>
<dbReference type="AlphaFoldDB" id="A0A4V6Y7X7"/>
<dbReference type="Gramene" id="TKW00506">
    <property type="protein sequence ID" value="TKW00506"/>
    <property type="gene ID" value="SEVIR_8G113300v2"/>
</dbReference>
<dbReference type="EMBL" id="CM016559">
    <property type="protein sequence ID" value="TKW00506.1"/>
    <property type="molecule type" value="Genomic_DNA"/>
</dbReference>
<accession>A0A4V6Y7X7</accession>
<organism evidence="1 2">
    <name type="scientific">Setaria viridis</name>
    <name type="common">Green bristlegrass</name>
    <name type="synonym">Setaria italica subsp. viridis</name>
    <dbReference type="NCBI Taxonomy" id="4556"/>
    <lineage>
        <taxon>Eukaryota</taxon>
        <taxon>Viridiplantae</taxon>
        <taxon>Streptophyta</taxon>
        <taxon>Embryophyta</taxon>
        <taxon>Tracheophyta</taxon>
        <taxon>Spermatophyta</taxon>
        <taxon>Magnoliopsida</taxon>
        <taxon>Liliopsida</taxon>
        <taxon>Poales</taxon>
        <taxon>Poaceae</taxon>
        <taxon>PACMAD clade</taxon>
        <taxon>Panicoideae</taxon>
        <taxon>Panicodae</taxon>
        <taxon>Paniceae</taxon>
        <taxon>Cenchrinae</taxon>
        <taxon>Setaria</taxon>
    </lineage>
</organism>
<keyword evidence="2" id="KW-1185">Reference proteome</keyword>
<evidence type="ECO:0000313" key="2">
    <source>
        <dbReference type="Proteomes" id="UP000298652"/>
    </source>
</evidence>
<protein>
    <submittedName>
        <fullName evidence="1">Uncharacterized protein</fullName>
    </submittedName>
</protein>